<sequence>MAEVIAEARKLSKQYKDTKALDDINFKLKRGNIYGLVGKNGAGKTTLLRILTGQAFQTEGNIALFGESSYEGLSKGRKRIGAIIEEPGFYSDMTAEQNLEYYRIQRGIPGKRCVQEALKEVSLLDTGNKKFSQFSLGMKQRLGLALALMNKPEILLLDEPINGLDPFGIVEIRNLLLKLNQEKKITMLISSHILSELSNLVTFYGFLDQGKLIKQLSEEELSAECSKYLEVKVDKAERLAALLEIKLGCHAYKVTSDYSIHIYEYLNQPEIVSQMAVQNGIGLSSIGLKEMSLENYFMQLVGGNVDETIYEK</sequence>
<proteinExistence type="inferred from homology"/>
<accession>A0A1M7YN33</accession>
<feature type="domain" description="ABC transporter" evidence="5">
    <location>
        <begin position="6"/>
        <end position="234"/>
    </location>
</feature>
<dbReference type="Gene3D" id="3.40.50.300">
    <property type="entry name" value="P-loop containing nucleotide triphosphate hydrolases"/>
    <property type="match status" value="1"/>
</dbReference>
<dbReference type="Proteomes" id="UP000184612">
    <property type="component" value="Unassembled WGS sequence"/>
</dbReference>
<dbReference type="PANTHER" id="PTHR43335:SF8">
    <property type="entry name" value="ABC TRANSPORTER, ATP-BINDING PROTEIN"/>
    <property type="match status" value="1"/>
</dbReference>
<dbReference type="InterPro" id="IPR003439">
    <property type="entry name" value="ABC_transporter-like_ATP-bd"/>
</dbReference>
<name>A0A1M7YN33_9FIRM</name>
<evidence type="ECO:0000256" key="2">
    <source>
        <dbReference type="ARBA" id="ARBA00022448"/>
    </source>
</evidence>
<evidence type="ECO:0000259" key="5">
    <source>
        <dbReference type="PROSITE" id="PS50893"/>
    </source>
</evidence>
<dbReference type="PROSITE" id="PS00211">
    <property type="entry name" value="ABC_TRANSPORTER_1"/>
    <property type="match status" value="1"/>
</dbReference>
<organism evidence="6 7">
    <name type="scientific">Anaerocolumna xylanovorans DSM 12503</name>
    <dbReference type="NCBI Taxonomy" id="1121345"/>
    <lineage>
        <taxon>Bacteria</taxon>
        <taxon>Bacillati</taxon>
        <taxon>Bacillota</taxon>
        <taxon>Clostridia</taxon>
        <taxon>Lachnospirales</taxon>
        <taxon>Lachnospiraceae</taxon>
        <taxon>Anaerocolumna</taxon>
    </lineage>
</organism>
<keyword evidence="3" id="KW-0547">Nucleotide-binding</keyword>
<dbReference type="InterPro" id="IPR027417">
    <property type="entry name" value="P-loop_NTPase"/>
</dbReference>
<dbReference type="STRING" id="1121345.SAMN02745217_04439"/>
<gene>
    <name evidence="6" type="ORF">SAMN02745217_04439</name>
</gene>
<keyword evidence="7" id="KW-1185">Reference proteome</keyword>
<dbReference type="PROSITE" id="PS50893">
    <property type="entry name" value="ABC_TRANSPORTER_2"/>
    <property type="match status" value="1"/>
</dbReference>
<dbReference type="GO" id="GO:0016887">
    <property type="term" value="F:ATP hydrolysis activity"/>
    <property type="evidence" value="ECO:0007669"/>
    <property type="project" value="InterPro"/>
</dbReference>
<dbReference type="OrthoDB" id="9809205at2"/>
<evidence type="ECO:0000256" key="3">
    <source>
        <dbReference type="ARBA" id="ARBA00022741"/>
    </source>
</evidence>
<dbReference type="SMART" id="SM00382">
    <property type="entry name" value="AAA"/>
    <property type="match status" value="1"/>
</dbReference>
<evidence type="ECO:0000313" key="6">
    <source>
        <dbReference type="EMBL" id="SHO54002.1"/>
    </source>
</evidence>
<keyword evidence="4 6" id="KW-0067">ATP-binding</keyword>
<dbReference type="RefSeq" id="WP_073591065.1">
    <property type="nucleotide sequence ID" value="NZ_FRFD01000016.1"/>
</dbReference>
<dbReference type="InterPro" id="IPR017871">
    <property type="entry name" value="ABC_transporter-like_CS"/>
</dbReference>
<dbReference type="PANTHER" id="PTHR43335">
    <property type="entry name" value="ABC TRANSPORTER, ATP-BINDING PROTEIN"/>
    <property type="match status" value="1"/>
</dbReference>
<dbReference type="EMBL" id="FRFD01000016">
    <property type="protein sequence ID" value="SHO54002.1"/>
    <property type="molecule type" value="Genomic_DNA"/>
</dbReference>
<evidence type="ECO:0000256" key="1">
    <source>
        <dbReference type="ARBA" id="ARBA00005417"/>
    </source>
</evidence>
<evidence type="ECO:0000313" key="7">
    <source>
        <dbReference type="Proteomes" id="UP000184612"/>
    </source>
</evidence>
<reference evidence="6 7" key="1">
    <citation type="submission" date="2016-12" db="EMBL/GenBank/DDBJ databases">
        <authorList>
            <person name="Song W.-J."/>
            <person name="Kurnit D.M."/>
        </authorList>
    </citation>
    <scope>NUCLEOTIDE SEQUENCE [LARGE SCALE GENOMIC DNA]</scope>
    <source>
        <strain evidence="6 7">DSM 12503</strain>
    </source>
</reference>
<comment type="similarity">
    <text evidence="1">Belongs to the ABC transporter superfamily.</text>
</comment>
<dbReference type="InterPro" id="IPR003593">
    <property type="entry name" value="AAA+_ATPase"/>
</dbReference>
<evidence type="ECO:0000256" key="4">
    <source>
        <dbReference type="ARBA" id="ARBA00022840"/>
    </source>
</evidence>
<dbReference type="Pfam" id="PF00005">
    <property type="entry name" value="ABC_tran"/>
    <property type="match status" value="1"/>
</dbReference>
<dbReference type="AlphaFoldDB" id="A0A1M7YN33"/>
<dbReference type="GO" id="GO:0005524">
    <property type="term" value="F:ATP binding"/>
    <property type="evidence" value="ECO:0007669"/>
    <property type="project" value="UniProtKB-KW"/>
</dbReference>
<keyword evidence="2" id="KW-0813">Transport</keyword>
<protein>
    <submittedName>
        <fullName evidence="6">ABC-2 type transport system ATP-binding protein</fullName>
    </submittedName>
</protein>
<dbReference type="SUPFAM" id="SSF52540">
    <property type="entry name" value="P-loop containing nucleoside triphosphate hydrolases"/>
    <property type="match status" value="1"/>
</dbReference>